<evidence type="ECO:0000256" key="1">
    <source>
        <dbReference type="SAM" id="SignalP"/>
    </source>
</evidence>
<reference evidence="2" key="2">
    <citation type="submission" date="2021-04" db="EMBL/GenBank/DDBJ databases">
        <authorList>
            <person name="Gilroy R."/>
        </authorList>
    </citation>
    <scope>NUCLEOTIDE SEQUENCE</scope>
    <source>
        <strain evidence="2">1719</strain>
    </source>
</reference>
<accession>A0A9D1WAH9</accession>
<dbReference type="Proteomes" id="UP000824156">
    <property type="component" value="Unassembled WGS sequence"/>
</dbReference>
<comment type="caution">
    <text evidence="2">The sequence shown here is derived from an EMBL/GenBank/DDBJ whole genome shotgun (WGS) entry which is preliminary data.</text>
</comment>
<name>A0A9D1WAH9_9SPHI</name>
<evidence type="ECO:0000313" key="3">
    <source>
        <dbReference type="Proteomes" id="UP000824156"/>
    </source>
</evidence>
<reference evidence="2" key="1">
    <citation type="journal article" date="2021" name="PeerJ">
        <title>Extensive microbial diversity within the chicken gut microbiome revealed by metagenomics and culture.</title>
        <authorList>
            <person name="Gilroy R."/>
            <person name="Ravi A."/>
            <person name="Getino M."/>
            <person name="Pursley I."/>
            <person name="Horton D.L."/>
            <person name="Alikhan N.F."/>
            <person name="Baker D."/>
            <person name="Gharbi K."/>
            <person name="Hall N."/>
            <person name="Watson M."/>
            <person name="Adriaenssens E.M."/>
            <person name="Foster-Nyarko E."/>
            <person name="Jarju S."/>
            <person name="Secka A."/>
            <person name="Antonio M."/>
            <person name="Oren A."/>
            <person name="Chaudhuri R.R."/>
            <person name="La Ragione R."/>
            <person name="Hildebrand F."/>
            <person name="Pallen M.J."/>
        </authorList>
    </citation>
    <scope>NUCLEOTIDE SEQUENCE</scope>
    <source>
        <strain evidence="2">1719</strain>
    </source>
</reference>
<evidence type="ECO:0000313" key="2">
    <source>
        <dbReference type="EMBL" id="HIX55611.1"/>
    </source>
</evidence>
<keyword evidence="1" id="KW-0732">Signal</keyword>
<organism evidence="2 3">
    <name type="scientific">Candidatus Sphingobacterium stercoripullorum</name>
    <dbReference type="NCBI Taxonomy" id="2838759"/>
    <lineage>
        <taxon>Bacteria</taxon>
        <taxon>Pseudomonadati</taxon>
        <taxon>Bacteroidota</taxon>
        <taxon>Sphingobacteriia</taxon>
        <taxon>Sphingobacteriales</taxon>
        <taxon>Sphingobacteriaceae</taxon>
        <taxon>Sphingobacterium</taxon>
    </lineage>
</organism>
<proteinExistence type="predicted"/>
<feature type="signal peptide" evidence="1">
    <location>
        <begin position="1"/>
        <end position="20"/>
    </location>
</feature>
<evidence type="ECO:0008006" key="4">
    <source>
        <dbReference type="Google" id="ProtNLM"/>
    </source>
</evidence>
<dbReference type="EMBL" id="DXEZ01000321">
    <property type="protein sequence ID" value="HIX55611.1"/>
    <property type="molecule type" value="Genomic_DNA"/>
</dbReference>
<protein>
    <recommendedName>
        <fullName evidence="4">Carboxypeptidase regulatory-like domain-containing protein</fullName>
    </recommendedName>
</protein>
<dbReference type="AlphaFoldDB" id="A0A9D1WAH9"/>
<sequence length="75" mass="8303">MFNKFLLSITLIMWSLFAYAQTSITVTVKDYDSKDPIQGASVRLGTSATKTNEQGAAQIEVNENLPKQLVIDHLS</sequence>
<feature type="non-terminal residue" evidence="2">
    <location>
        <position position="75"/>
    </location>
</feature>
<feature type="chain" id="PRO_5039446816" description="Carboxypeptidase regulatory-like domain-containing protein" evidence="1">
    <location>
        <begin position="21"/>
        <end position="75"/>
    </location>
</feature>
<gene>
    <name evidence="2" type="ORF">H9853_11375</name>
</gene>